<name>A0ABP6NMA9_9ACTN</name>
<dbReference type="Pfam" id="PF12846">
    <property type="entry name" value="AAA_10"/>
    <property type="match status" value="1"/>
</dbReference>
<sequence>MRGSRSRAVIVDRTPKQEWVKFARSCPGETQVITIDNTASVSLDPLRIFDNPQEAQRFTESFLTLLLGMSPMSDEGIALSEAISSVLAGPQASMRVLAE</sequence>
<dbReference type="Proteomes" id="UP001501637">
    <property type="component" value="Unassembled WGS sequence"/>
</dbReference>
<accession>A0ABP6NMA9</accession>
<protein>
    <submittedName>
        <fullName evidence="1">Uncharacterized protein</fullName>
    </submittedName>
</protein>
<gene>
    <name evidence="1" type="ORF">GCM10010449_83720</name>
</gene>
<organism evidence="1 2">
    <name type="scientific">Streptomyces rectiviolaceus</name>
    <dbReference type="NCBI Taxonomy" id="332591"/>
    <lineage>
        <taxon>Bacteria</taxon>
        <taxon>Bacillati</taxon>
        <taxon>Actinomycetota</taxon>
        <taxon>Actinomycetes</taxon>
        <taxon>Kitasatosporales</taxon>
        <taxon>Streptomycetaceae</taxon>
        <taxon>Streptomyces</taxon>
    </lineage>
</organism>
<comment type="caution">
    <text evidence="1">The sequence shown here is derived from an EMBL/GenBank/DDBJ whole genome shotgun (WGS) entry which is preliminary data.</text>
</comment>
<evidence type="ECO:0000313" key="1">
    <source>
        <dbReference type="EMBL" id="GAA3153051.1"/>
    </source>
</evidence>
<proteinExistence type="predicted"/>
<keyword evidence="2" id="KW-1185">Reference proteome</keyword>
<reference evidence="2" key="1">
    <citation type="journal article" date="2019" name="Int. J. Syst. Evol. Microbiol.">
        <title>The Global Catalogue of Microorganisms (GCM) 10K type strain sequencing project: providing services to taxonomists for standard genome sequencing and annotation.</title>
        <authorList>
            <consortium name="The Broad Institute Genomics Platform"/>
            <consortium name="The Broad Institute Genome Sequencing Center for Infectious Disease"/>
            <person name="Wu L."/>
            <person name="Ma J."/>
        </authorList>
    </citation>
    <scope>NUCLEOTIDE SEQUENCE [LARGE SCALE GENOMIC DNA]</scope>
    <source>
        <strain evidence="2">JCM 9092</strain>
    </source>
</reference>
<evidence type="ECO:0000313" key="2">
    <source>
        <dbReference type="Proteomes" id="UP001501637"/>
    </source>
</evidence>
<dbReference type="EMBL" id="BAAAUG010000234">
    <property type="protein sequence ID" value="GAA3153051.1"/>
    <property type="molecule type" value="Genomic_DNA"/>
</dbReference>